<sequence>MGHWAPNDPFFEPNPRKDRFGRELARLEAALQHAQALRQADEPILLIMHYPPFTSDGQPTAYTALIARYQPTMCLYGHLHHDREWLLAKQGLYEGVRYDLVAADFLQMTPRLVWQVPATRFK</sequence>
<evidence type="ECO:0000313" key="1">
    <source>
        <dbReference type="EMBL" id="PJF34652.1"/>
    </source>
</evidence>
<dbReference type="SUPFAM" id="SSF56300">
    <property type="entry name" value="Metallo-dependent phosphatases"/>
    <property type="match status" value="1"/>
</dbReference>
<protein>
    <recommendedName>
        <fullName evidence="3">Calcineurin-like phosphoesterase domain-containing protein</fullName>
    </recommendedName>
</protein>
<accession>A0A2M8PAV0</accession>
<dbReference type="EMBL" id="PGTM01000312">
    <property type="protein sequence ID" value="PJF34652.1"/>
    <property type="molecule type" value="Genomic_DNA"/>
</dbReference>
<evidence type="ECO:0008006" key="3">
    <source>
        <dbReference type="Google" id="ProtNLM"/>
    </source>
</evidence>
<dbReference type="AlphaFoldDB" id="A0A2M8PAV0"/>
<gene>
    <name evidence="1" type="ORF">CUN49_14590</name>
</gene>
<comment type="caution">
    <text evidence="1">The sequence shown here is derived from an EMBL/GenBank/DDBJ whole genome shotgun (WGS) entry which is preliminary data.</text>
</comment>
<dbReference type="Proteomes" id="UP000229681">
    <property type="component" value="Unassembled WGS sequence"/>
</dbReference>
<reference evidence="1 2" key="1">
    <citation type="submission" date="2017-11" db="EMBL/GenBank/DDBJ databases">
        <title>Evolution of Phototrophy in the Chloroflexi Phylum Driven by Horizontal Gene Transfer.</title>
        <authorList>
            <person name="Ward L.M."/>
            <person name="Hemp J."/>
            <person name="Shih P.M."/>
            <person name="Mcglynn S.E."/>
            <person name="Fischer W."/>
        </authorList>
    </citation>
    <scope>NUCLEOTIDE SEQUENCE [LARGE SCALE GENOMIC DNA]</scope>
    <source>
        <strain evidence="1">JP3_13</strain>
    </source>
</reference>
<proteinExistence type="predicted"/>
<evidence type="ECO:0000313" key="2">
    <source>
        <dbReference type="Proteomes" id="UP000229681"/>
    </source>
</evidence>
<organism evidence="1 2">
    <name type="scientific">Candidatus Thermofonsia Clade 1 bacterium</name>
    <dbReference type="NCBI Taxonomy" id="2364210"/>
    <lineage>
        <taxon>Bacteria</taxon>
        <taxon>Bacillati</taxon>
        <taxon>Chloroflexota</taxon>
        <taxon>Candidatus Thermofontia</taxon>
        <taxon>Candidatus Thermofonsia Clade 1</taxon>
    </lineage>
</organism>
<dbReference type="Gene3D" id="3.60.21.10">
    <property type="match status" value="1"/>
</dbReference>
<name>A0A2M8PAV0_9CHLR</name>
<dbReference type="InterPro" id="IPR029052">
    <property type="entry name" value="Metallo-depent_PP-like"/>
</dbReference>